<feature type="compositionally biased region" description="Basic and acidic residues" evidence="1">
    <location>
        <begin position="532"/>
        <end position="552"/>
    </location>
</feature>
<comment type="caution">
    <text evidence="2">The sequence shown here is derived from an EMBL/GenBank/DDBJ whole genome shotgun (WGS) entry which is preliminary data.</text>
</comment>
<feature type="compositionally biased region" description="Basic and acidic residues" evidence="1">
    <location>
        <begin position="141"/>
        <end position="155"/>
    </location>
</feature>
<organism evidence="2 3">
    <name type="scientific">Prorocentrum cordatum</name>
    <dbReference type="NCBI Taxonomy" id="2364126"/>
    <lineage>
        <taxon>Eukaryota</taxon>
        <taxon>Sar</taxon>
        <taxon>Alveolata</taxon>
        <taxon>Dinophyceae</taxon>
        <taxon>Prorocentrales</taxon>
        <taxon>Prorocentraceae</taxon>
        <taxon>Prorocentrum</taxon>
    </lineage>
</organism>
<accession>A0ABN9VP98</accession>
<evidence type="ECO:0000313" key="3">
    <source>
        <dbReference type="Proteomes" id="UP001189429"/>
    </source>
</evidence>
<keyword evidence="3" id="KW-1185">Reference proteome</keyword>
<feature type="non-terminal residue" evidence="2">
    <location>
        <position position="1"/>
    </location>
</feature>
<feature type="region of interest" description="Disordered" evidence="1">
    <location>
        <begin position="1"/>
        <end position="25"/>
    </location>
</feature>
<name>A0ABN9VP98_9DINO</name>
<sequence>ERPPLHLLLRAPRPAPHGGAQETRDIDAQVRVLEQQIAMRRQVKLGTEKEEEELASLKGPEPQAEACRSDGAPPHRARPVSSVAQDPEPRVQAHSSDGAPPHRARPVSSVAQDPEPRVQARSGDDSPPHRARPVSSVAQDTEPRVQARSGDDSPPHRARPVSAIAAQGRSCLSGPGFWEPLPVCTKCTLGRVVAEEVAESSPIEKVAMQVLARHVVRLGGSGPGLEGAVLRAYRRAPLGCEQWRRWDFLSRPSGLRAYLEEKWRVEQVYARCGRAMRKSDEEVRRGIPLEALVRKTPRNPEVPAMELLEKGKAPNAEPGEKIELSITDIRFAHDSQREHFGHLAKAKASAVQRGVLQLAVELLMGLTDPRKVPKFNVCRHDDLWYTFTGNRRLAALRIASLFAPDLIPKLRLRVCEANEMFFCGQGPFPARYTTGRNGPECAGRWLIIKETGEGVGRVLEGDFGEYGCDLLSLLPLPERRPERVAEGAGPEAAPPEPAGEPGAGGELAGRPRERPEPEAAAAGAAAAGGGAPHRDDEFDPNRDWQEVARRLEAAPGEGDAAAGDERRGGRPPPKRRKVEAVAASAAASSVAPRPEGEEPEDDDEFDPNQDSRRQRMVAARQQRGQGVK</sequence>
<feature type="region of interest" description="Disordered" evidence="1">
    <location>
        <begin position="41"/>
        <end position="160"/>
    </location>
</feature>
<feature type="compositionally biased region" description="Low complexity" evidence="1">
    <location>
        <begin position="616"/>
        <end position="628"/>
    </location>
</feature>
<feature type="compositionally biased region" description="Low complexity" evidence="1">
    <location>
        <begin position="1"/>
        <end position="12"/>
    </location>
</feature>
<protein>
    <submittedName>
        <fullName evidence="2">Uncharacterized protein</fullName>
    </submittedName>
</protein>
<dbReference type="EMBL" id="CAUYUJ010017308">
    <property type="protein sequence ID" value="CAK0873708.1"/>
    <property type="molecule type" value="Genomic_DNA"/>
</dbReference>
<gene>
    <name evidence="2" type="ORF">PCOR1329_LOCUS58820</name>
</gene>
<reference evidence="2" key="1">
    <citation type="submission" date="2023-10" db="EMBL/GenBank/DDBJ databases">
        <authorList>
            <person name="Chen Y."/>
            <person name="Shah S."/>
            <person name="Dougan E. K."/>
            <person name="Thang M."/>
            <person name="Chan C."/>
        </authorList>
    </citation>
    <scope>NUCLEOTIDE SEQUENCE [LARGE SCALE GENOMIC DNA]</scope>
</reference>
<evidence type="ECO:0000313" key="2">
    <source>
        <dbReference type="EMBL" id="CAK0873708.1"/>
    </source>
</evidence>
<feature type="region of interest" description="Disordered" evidence="1">
    <location>
        <begin position="482"/>
        <end position="628"/>
    </location>
</feature>
<feature type="compositionally biased region" description="Low complexity" evidence="1">
    <location>
        <begin position="580"/>
        <end position="593"/>
    </location>
</feature>
<evidence type="ECO:0000256" key="1">
    <source>
        <dbReference type="SAM" id="MobiDB-lite"/>
    </source>
</evidence>
<dbReference type="Proteomes" id="UP001189429">
    <property type="component" value="Unassembled WGS sequence"/>
</dbReference>
<proteinExistence type="predicted"/>
<feature type="compositionally biased region" description="Acidic residues" evidence="1">
    <location>
        <begin position="597"/>
        <end position="607"/>
    </location>
</feature>
<feature type="compositionally biased region" description="Basic and acidic residues" evidence="1">
    <location>
        <begin position="114"/>
        <end position="128"/>
    </location>
</feature>